<evidence type="ECO:0000256" key="1">
    <source>
        <dbReference type="ARBA" id="ARBA00023186"/>
    </source>
</evidence>
<dbReference type="WBParaSite" id="SRAE_X000135500.1">
    <property type="protein sequence ID" value="SRAE_X000135500.1"/>
    <property type="gene ID" value="WBGene00266923"/>
</dbReference>
<dbReference type="EMBL" id="LN609396">
    <property type="protein sequence ID" value="CEF59609.1"/>
    <property type="molecule type" value="Genomic_DNA"/>
</dbReference>
<dbReference type="PROSITE" id="PS50076">
    <property type="entry name" value="DNAJ_2"/>
    <property type="match status" value="1"/>
</dbReference>
<evidence type="ECO:0000259" key="2">
    <source>
        <dbReference type="PROSITE" id="PS50076"/>
    </source>
</evidence>
<dbReference type="PANTHER" id="PTHR44500">
    <property type="entry name" value="DNAJ HOMOLOG SUBFAMILY C MEMBER 12"/>
    <property type="match status" value="1"/>
</dbReference>
<keyword evidence="1" id="KW-0143">Chaperone</keyword>
<dbReference type="GeneID" id="36384417"/>
<dbReference type="AlphaFoldDB" id="A0A090KQE2"/>
<dbReference type="OrthoDB" id="436519at2759"/>
<dbReference type="PANTHER" id="PTHR44500:SF1">
    <property type="entry name" value="DNAJ HOMOLOG SUBFAMILY C MEMBER 12"/>
    <property type="match status" value="1"/>
</dbReference>
<name>A0A090KQE2_STRRB</name>
<sequence length="143" mass="17253">MSTNLYDILKCHQSNSTEQIIQEYKKLAKQFHPDKCNSEDAEYFKKIQYAKDILTDKKKREHYDHYLKYGSFMSLENWMENLERIQQSCHWTITKPQQSLKASKFKEEKDIDNCKPNLLTKPGSVWIRRHNNETINAFRNYKI</sequence>
<dbReference type="RefSeq" id="XP_024498820.1">
    <property type="nucleotide sequence ID" value="XM_024648018.1"/>
</dbReference>
<proteinExistence type="predicted"/>
<evidence type="ECO:0000313" key="3">
    <source>
        <dbReference type="EMBL" id="CEF59609.1"/>
    </source>
</evidence>
<gene>
    <name evidence="3 5 6" type="ORF">SRAE_X000135500</name>
</gene>
<reference evidence="4" key="2">
    <citation type="submission" date="2014-09" db="EMBL/GenBank/DDBJ databases">
        <authorList>
            <person name="Martin A.A."/>
        </authorList>
    </citation>
    <scope>NUCLEOTIDE SEQUENCE</scope>
    <source>
        <strain evidence="4">ED321</strain>
    </source>
</reference>
<dbReference type="InterPro" id="IPR001623">
    <property type="entry name" value="DnaJ_domain"/>
</dbReference>
<evidence type="ECO:0000313" key="6">
    <source>
        <dbReference type="WormBase" id="SRAE_X000135500"/>
    </source>
</evidence>
<reference evidence="3" key="1">
    <citation type="submission" date="2014-09" db="EMBL/GenBank/DDBJ databases">
        <authorList>
            <person name="Aslett A.Martin."/>
        </authorList>
    </citation>
    <scope>NUCLEOTIDE SEQUENCE</scope>
    <source>
        <strain evidence="3">ED321 Heterogonic</strain>
    </source>
</reference>
<dbReference type="CDD" id="cd06257">
    <property type="entry name" value="DnaJ"/>
    <property type="match status" value="1"/>
</dbReference>
<dbReference type="InterPro" id="IPR036869">
    <property type="entry name" value="J_dom_sf"/>
</dbReference>
<dbReference type="SUPFAM" id="SSF46565">
    <property type="entry name" value="Chaperone J-domain"/>
    <property type="match status" value="1"/>
</dbReference>
<keyword evidence="4" id="KW-1185">Reference proteome</keyword>
<organism evidence="3">
    <name type="scientific">Strongyloides ratti</name>
    <name type="common">Parasitic roundworm</name>
    <dbReference type="NCBI Taxonomy" id="34506"/>
    <lineage>
        <taxon>Eukaryota</taxon>
        <taxon>Metazoa</taxon>
        <taxon>Ecdysozoa</taxon>
        <taxon>Nematoda</taxon>
        <taxon>Chromadorea</taxon>
        <taxon>Rhabditida</taxon>
        <taxon>Tylenchina</taxon>
        <taxon>Panagrolaimomorpha</taxon>
        <taxon>Strongyloidoidea</taxon>
        <taxon>Strongyloididae</taxon>
        <taxon>Strongyloides</taxon>
    </lineage>
</organism>
<dbReference type="GO" id="GO:0005737">
    <property type="term" value="C:cytoplasm"/>
    <property type="evidence" value="ECO:0007669"/>
    <property type="project" value="TreeGrafter"/>
</dbReference>
<dbReference type="InterPro" id="IPR029827">
    <property type="entry name" value="JDP1-like"/>
</dbReference>
<dbReference type="CTD" id="36384417"/>
<evidence type="ECO:0000313" key="5">
    <source>
        <dbReference type="WBParaSite" id="SRAE_X000135500.1"/>
    </source>
</evidence>
<dbReference type="Proteomes" id="UP000035682">
    <property type="component" value="Unplaced"/>
</dbReference>
<reference evidence="5" key="3">
    <citation type="submission" date="2020-12" db="UniProtKB">
        <authorList>
            <consortium name="WormBaseParasite"/>
        </authorList>
    </citation>
    <scope>IDENTIFICATION</scope>
</reference>
<dbReference type="SMART" id="SM00271">
    <property type="entry name" value="DnaJ"/>
    <property type="match status" value="1"/>
</dbReference>
<feature type="domain" description="J" evidence="2">
    <location>
        <begin position="4"/>
        <end position="67"/>
    </location>
</feature>
<dbReference type="Gene3D" id="1.10.287.110">
    <property type="entry name" value="DnaJ domain"/>
    <property type="match status" value="1"/>
</dbReference>
<dbReference type="WormBase" id="SRAE_X000135500">
    <property type="protein sequence ID" value="SRP02078"/>
    <property type="gene ID" value="WBGene00266923"/>
</dbReference>
<dbReference type="Pfam" id="PF00226">
    <property type="entry name" value="DnaJ"/>
    <property type="match status" value="1"/>
</dbReference>
<evidence type="ECO:0000313" key="4">
    <source>
        <dbReference type="Proteomes" id="UP000035682"/>
    </source>
</evidence>
<protein>
    <submittedName>
        <fullName evidence="3 5">DnaJ homolog subfamily C member 12</fullName>
    </submittedName>
</protein>
<accession>A0A090KQE2</accession>